<dbReference type="AlphaFoldDB" id="A0A0E9R4C4"/>
<sequence length="21" mass="2471">MWSVCIRLCYSMHESSIPTNI</sequence>
<evidence type="ECO:0000313" key="1">
    <source>
        <dbReference type="EMBL" id="JAH23203.1"/>
    </source>
</evidence>
<name>A0A0E9R4C4_ANGAN</name>
<organism evidence="1">
    <name type="scientific">Anguilla anguilla</name>
    <name type="common">European freshwater eel</name>
    <name type="synonym">Muraena anguilla</name>
    <dbReference type="NCBI Taxonomy" id="7936"/>
    <lineage>
        <taxon>Eukaryota</taxon>
        <taxon>Metazoa</taxon>
        <taxon>Chordata</taxon>
        <taxon>Craniata</taxon>
        <taxon>Vertebrata</taxon>
        <taxon>Euteleostomi</taxon>
        <taxon>Actinopterygii</taxon>
        <taxon>Neopterygii</taxon>
        <taxon>Teleostei</taxon>
        <taxon>Anguilliformes</taxon>
        <taxon>Anguillidae</taxon>
        <taxon>Anguilla</taxon>
    </lineage>
</organism>
<proteinExistence type="predicted"/>
<protein>
    <submittedName>
        <fullName evidence="1">Uncharacterized protein</fullName>
    </submittedName>
</protein>
<reference evidence="1" key="1">
    <citation type="submission" date="2014-11" db="EMBL/GenBank/DDBJ databases">
        <authorList>
            <person name="Amaro Gonzalez C."/>
        </authorList>
    </citation>
    <scope>NUCLEOTIDE SEQUENCE</scope>
</reference>
<accession>A0A0E9R4C4</accession>
<dbReference type="EMBL" id="GBXM01085374">
    <property type="protein sequence ID" value="JAH23203.1"/>
    <property type="molecule type" value="Transcribed_RNA"/>
</dbReference>
<reference evidence="1" key="2">
    <citation type="journal article" date="2015" name="Fish Shellfish Immunol.">
        <title>Early steps in the European eel (Anguilla anguilla)-Vibrio vulnificus interaction in the gills: Role of the RtxA13 toxin.</title>
        <authorList>
            <person name="Callol A."/>
            <person name="Pajuelo D."/>
            <person name="Ebbesson L."/>
            <person name="Teles M."/>
            <person name="MacKenzie S."/>
            <person name="Amaro C."/>
        </authorList>
    </citation>
    <scope>NUCLEOTIDE SEQUENCE</scope>
</reference>